<name>R7QQD0_CHOCR</name>
<evidence type="ECO:0000313" key="1">
    <source>
        <dbReference type="EMBL" id="CDF39691.1"/>
    </source>
</evidence>
<dbReference type="OrthoDB" id="4177236at2759"/>
<sequence length="216" mass="24253">MPASNMTLDELPYFAQGAVLPEPLPTLGIHFIVKYGTGVDLMEGQNMLFVRQATTVPVPQVYAMFRETESGENYIVMERIQGRSLDHEWSLLCQREKHAVASKIKRGFEELRKLPSPGGFCSLGTRPLSDDIFGTDSESASLAGPFATESALNEAILRTLLRAQISIHKINFYRRAFSNVFCKHPPTYTHGNFQRSKVVIQRPWNTSNCDASKKND</sequence>
<dbReference type="PANTHER" id="PTHR21310">
    <property type="entry name" value="AMINOGLYCOSIDE PHOSPHOTRANSFERASE-RELATED-RELATED"/>
    <property type="match status" value="1"/>
</dbReference>
<proteinExistence type="predicted"/>
<dbReference type="RefSeq" id="XP_005709985.1">
    <property type="nucleotide sequence ID" value="XM_005709928.1"/>
</dbReference>
<protein>
    <recommendedName>
        <fullName evidence="3">Aminoglycoside phosphotransferase domain-containing protein</fullName>
    </recommendedName>
</protein>
<dbReference type="PANTHER" id="PTHR21310:SF48">
    <property type="entry name" value="AMINOGLYCOSIDE PHOSPHOTRANSFERASE DOMAIN-CONTAINING PROTEIN"/>
    <property type="match status" value="1"/>
</dbReference>
<dbReference type="InterPro" id="IPR051678">
    <property type="entry name" value="AGP_Transferase"/>
</dbReference>
<evidence type="ECO:0008006" key="3">
    <source>
        <dbReference type="Google" id="ProtNLM"/>
    </source>
</evidence>
<dbReference type="PhylomeDB" id="R7QQD0"/>
<dbReference type="KEGG" id="ccp:CHC_T00006740001"/>
<dbReference type="Gramene" id="CDF39691">
    <property type="protein sequence ID" value="CDF39691"/>
    <property type="gene ID" value="CHC_T00006740001"/>
</dbReference>
<dbReference type="SUPFAM" id="SSF56112">
    <property type="entry name" value="Protein kinase-like (PK-like)"/>
    <property type="match status" value="1"/>
</dbReference>
<dbReference type="STRING" id="2769.R7QQD0"/>
<reference evidence="2" key="1">
    <citation type="journal article" date="2013" name="Proc. Natl. Acad. Sci. U.S.A.">
        <title>Genome structure and metabolic features in the red seaweed Chondrus crispus shed light on evolution of the Archaeplastida.</title>
        <authorList>
            <person name="Collen J."/>
            <person name="Porcel B."/>
            <person name="Carre W."/>
            <person name="Ball S.G."/>
            <person name="Chaparro C."/>
            <person name="Tonon T."/>
            <person name="Barbeyron T."/>
            <person name="Michel G."/>
            <person name="Noel B."/>
            <person name="Valentin K."/>
            <person name="Elias M."/>
            <person name="Artiguenave F."/>
            <person name="Arun A."/>
            <person name="Aury J.M."/>
            <person name="Barbosa-Neto J.F."/>
            <person name="Bothwell J.H."/>
            <person name="Bouget F.Y."/>
            <person name="Brillet L."/>
            <person name="Cabello-Hurtado F."/>
            <person name="Capella-Gutierrez S."/>
            <person name="Charrier B."/>
            <person name="Cladiere L."/>
            <person name="Cock J.M."/>
            <person name="Coelho S.M."/>
            <person name="Colleoni C."/>
            <person name="Czjzek M."/>
            <person name="Da Silva C."/>
            <person name="Delage L."/>
            <person name="Denoeud F."/>
            <person name="Deschamps P."/>
            <person name="Dittami S.M."/>
            <person name="Gabaldon T."/>
            <person name="Gachon C.M."/>
            <person name="Groisillier A."/>
            <person name="Herve C."/>
            <person name="Jabbari K."/>
            <person name="Katinka M."/>
            <person name="Kloareg B."/>
            <person name="Kowalczyk N."/>
            <person name="Labadie K."/>
            <person name="Leblanc C."/>
            <person name="Lopez P.J."/>
            <person name="McLachlan D.H."/>
            <person name="Meslet-Cladiere L."/>
            <person name="Moustafa A."/>
            <person name="Nehr Z."/>
            <person name="Nyvall Collen P."/>
            <person name="Panaud O."/>
            <person name="Partensky F."/>
            <person name="Poulain J."/>
            <person name="Rensing S.A."/>
            <person name="Rousvoal S."/>
            <person name="Samson G."/>
            <person name="Symeonidi A."/>
            <person name="Weissenbach J."/>
            <person name="Zambounis A."/>
            <person name="Wincker P."/>
            <person name="Boyen C."/>
        </authorList>
    </citation>
    <scope>NUCLEOTIDE SEQUENCE [LARGE SCALE GENOMIC DNA]</scope>
    <source>
        <strain evidence="2">cv. Stackhouse</strain>
    </source>
</reference>
<organism evidence="1 2">
    <name type="scientific">Chondrus crispus</name>
    <name type="common">Carrageen Irish moss</name>
    <name type="synonym">Polymorpha crispa</name>
    <dbReference type="NCBI Taxonomy" id="2769"/>
    <lineage>
        <taxon>Eukaryota</taxon>
        <taxon>Rhodophyta</taxon>
        <taxon>Florideophyceae</taxon>
        <taxon>Rhodymeniophycidae</taxon>
        <taxon>Gigartinales</taxon>
        <taxon>Gigartinaceae</taxon>
        <taxon>Chondrus</taxon>
    </lineage>
</organism>
<dbReference type="Proteomes" id="UP000012073">
    <property type="component" value="Unassembled WGS sequence"/>
</dbReference>
<dbReference type="AlphaFoldDB" id="R7QQD0"/>
<dbReference type="InterPro" id="IPR011009">
    <property type="entry name" value="Kinase-like_dom_sf"/>
</dbReference>
<evidence type="ECO:0000313" key="2">
    <source>
        <dbReference type="Proteomes" id="UP000012073"/>
    </source>
</evidence>
<dbReference type="GeneID" id="17317722"/>
<dbReference type="EMBL" id="HG002070">
    <property type="protein sequence ID" value="CDF39691.1"/>
    <property type="molecule type" value="Genomic_DNA"/>
</dbReference>
<accession>R7QQD0</accession>
<gene>
    <name evidence="1" type="ORF">CHC_T00006740001</name>
</gene>
<keyword evidence="2" id="KW-1185">Reference proteome</keyword>